<dbReference type="Gene3D" id="1.20.1730.10">
    <property type="entry name" value="Sodium/glucose cotransporter"/>
    <property type="match status" value="1"/>
</dbReference>
<dbReference type="InterPro" id="IPR001734">
    <property type="entry name" value="Na/solute_symporter"/>
</dbReference>
<proteinExistence type="inferred from homology"/>
<dbReference type="AlphaFoldDB" id="A0A1I3IIK0"/>
<keyword evidence="6 12" id="KW-1133">Transmembrane helix</keyword>
<name>A0A1I3IIK0_9SPHI</name>
<dbReference type="PANTHER" id="PTHR42985:SF40">
    <property type="entry name" value="LD47995P-RELATED"/>
    <property type="match status" value="1"/>
</dbReference>
<dbReference type="GO" id="GO:0005886">
    <property type="term" value="C:plasma membrane"/>
    <property type="evidence" value="ECO:0007669"/>
    <property type="project" value="UniProtKB-SubCell"/>
</dbReference>
<comment type="subcellular location">
    <subcellularLocation>
        <location evidence="1">Cell membrane</location>
        <topology evidence="1">Multi-pass membrane protein</topology>
    </subcellularLocation>
</comment>
<dbReference type="InterPro" id="IPR038377">
    <property type="entry name" value="Na/Glc_symporter_sf"/>
</dbReference>
<feature type="transmembrane region" description="Helical" evidence="12">
    <location>
        <begin position="43"/>
        <end position="67"/>
    </location>
</feature>
<dbReference type="InterPro" id="IPR051163">
    <property type="entry name" value="Sodium:Solute_Symporter_SSF"/>
</dbReference>
<dbReference type="PROSITE" id="PS50283">
    <property type="entry name" value="NA_SOLUT_SYMP_3"/>
    <property type="match status" value="1"/>
</dbReference>
<dbReference type="GO" id="GO:0006814">
    <property type="term" value="P:sodium ion transport"/>
    <property type="evidence" value="ECO:0007669"/>
    <property type="project" value="UniProtKB-KW"/>
</dbReference>
<keyword evidence="10" id="KW-0739">Sodium transport</keyword>
<keyword evidence="7" id="KW-0915">Sodium</keyword>
<evidence type="ECO:0000256" key="2">
    <source>
        <dbReference type="ARBA" id="ARBA00006434"/>
    </source>
</evidence>
<evidence type="ECO:0000256" key="1">
    <source>
        <dbReference type="ARBA" id="ARBA00004651"/>
    </source>
</evidence>
<feature type="transmembrane region" description="Helical" evidence="12">
    <location>
        <begin position="181"/>
        <end position="199"/>
    </location>
</feature>
<evidence type="ECO:0000256" key="10">
    <source>
        <dbReference type="ARBA" id="ARBA00023201"/>
    </source>
</evidence>
<evidence type="ECO:0000313" key="14">
    <source>
        <dbReference type="Proteomes" id="UP000198670"/>
    </source>
</evidence>
<feature type="transmembrane region" description="Helical" evidence="12">
    <location>
        <begin position="444"/>
        <end position="462"/>
    </location>
</feature>
<evidence type="ECO:0000313" key="13">
    <source>
        <dbReference type="EMBL" id="SFI47667.1"/>
    </source>
</evidence>
<keyword evidence="14" id="KW-1185">Reference proteome</keyword>
<comment type="similarity">
    <text evidence="2 11">Belongs to the sodium:solute symporter (SSF) (TC 2.A.21) family.</text>
</comment>
<feature type="transmembrane region" description="Helical" evidence="12">
    <location>
        <begin position="73"/>
        <end position="96"/>
    </location>
</feature>
<reference evidence="13 14" key="1">
    <citation type="submission" date="2016-10" db="EMBL/GenBank/DDBJ databases">
        <authorList>
            <person name="de Groot N.N."/>
        </authorList>
    </citation>
    <scope>NUCLEOTIDE SEQUENCE [LARGE SCALE GENOMIC DNA]</scope>
    <source>
        <strain evidence="13 14">RK1</strain>
    </source>
</reference>
<keyword evidence="5 12" id="KW-0812">Transmembrane</keyword>
<evidence type="ECO:0000256" key="3">
    <source>
        <dbReference type="ARBA" id="ARBA00022448"/>
    </source>
</evidence>
<dbReference type="Proteomes" id="UP000198670">
    <property type="component" value="Unassembled WGS sequence"/>
</dbReference>
<keyword evidence="9 12" id="KW-0472">Membrane</keyword>
<evidence type="ECO:0000256" key="8">
    <source>
        <dbReference type="ARBA" id="ARBA00023065"/>
    </source>
</evidence>
<feature type="transmembrane region" description="Helical" evidence="12">
    <location>
        <begin position="323"/>
        <end position="349"/>
    </location>
</feature>
<evidence type="ECO:0000256" key="7">
    <source>
        <dbReference type="ARBA" id="ARBA00023053"/>
    </source>
</evidence>
<feature type="transmembrane region" description="Helical" evidence="12">
    <location>
        <begin position="421"/>
        <end position="438"/>
    </location>
</feature>
<feature type="transmembrane region" description="Helical" evidence="12">
    <location>
        <begin position="229"/>
        <end position="246"/>
    </location>
</feature>
<dbReference type="STRING" id="1477437.SAMN05444682_104105"/>
<feature type="transmembrane region" description="Helical" evidence="12">
    <location>
        <begin position="117"/>
        <end position="139"/>
    </location>
</feature>
<sequence length="494" mass="54056">MHVVDVILVIAYFVAVVWVASFFSKSQKSLKDFLMGGGEIPWWAAAMAGIATVTSAISYIGAVGLGFSTDFSFLQYRLAVPIAVAIICIVVLPFFFRLRLYSIYEYLEKRFSPVLRLLASGLFIGFKCAFLAVGIYAPALVLSVLTGVDPLWIVLVTGVVTTCYTLMGGLKAVIWTDVPQLLIMMGGIFVVIFIAVSKIEGGFEQVFDVARQHGKFNYFNFSTDVTDTYTIWSGIIGGTFLIISQFGTDQSEMQRFLSVSSLRKANYAFVTSLLVASVIGFLIFFEGAVLFAFYAQENNVNIPTNEVFIHFVIHELPVGLKGLIVSALFAASMSTISSVLNSMTTVFMADFYRRFKKRDGSVRLARRMTLVFGLVATLLACMGGLLGNLLEASTSIINFFGGALVGVFLLGMLSKRAESRGAIFGFLGGFSAVLVTALVTEVSFMWYSAIGGLTTLIVGELVSRLSGRRPNEDQLRLVFSRKKITGDNAYSNRR</sequence>
<dbReference type="NCBIfam" id="TIGR00813">
    <property type="entry name" value="sss"/>
    <property type="match status" value="1"/>
</dbReference>
<dbReference type="Pfam" id="PF00474">
    <property type="entry name" value="SSF"/>
    <property type="match status" value="1"/>
</dbReference>
<evidence type="ECO:0000256" key="6">
    <source>
        <dbReference type="ARBA" id="ARBA00022989"/>
    </source>
</evidence>
<keyword evidence="4" id="KW-1003">Cell membrane</keyword>
<dbReference type="RefSeq" id="WP_090626377.1">
    <property type="nucleotide sequence ID" value="NZ_FOQO01000004.1"/>
</dbReference>
<keyword evidence="8" id="KW-0406">Ion transport</keyword>
<feature type="transmembrane region" description="Helical" evidence="12">
    <location>
        <begin position="151"/>
        <end position="174"/>
    </location>
</feature>
<evidence type="ECO:0000256" key="12">
    <source>
        <dbReference type="SAM" id="Phobius"/>
    </source>
</evidence>
<dbReference type="GO" id="GO:0015293">
    <property type="term" value="F:symporter activity"/>
    <property type="evidence" value="ECO:0007669"/>
    <property type="project" value="TreeGrafter"/>
</dbReference>
<dbReference type="PANTHER" id="PTHR42985">
    <property type="entry name" value="SODIUM-COUPLED MONOCARBOXYLATE TRANSPORTER"/>
    <property type="match status" value="1"/>
</dbReference>
<feature type="transmembrane region" description="Helical" evidence="12">
    <location>
        <begin position="6"/>
        <end position="23"/>
    </location>
</feature>
<organism evidence="13 14">
    <name type="scientific">Parapedobacter indicus</name>
    <dbReference type="NCBI Taxonomy" id="1477437"/>
    <lineage>
        <taxon>Bacteria</taxon>
        <taxon>Pseudomonadati</taxon>
        <taxon>Bacteroidota</taxon>
        <taxon>Sphingobacteriia</taxon>
        <taxon>Sphingobacteriales</taxon>
        <taxon>Sphingobacteriaceae</taxon>
        <taxon>Parapedobacter</taxon>
    </lineage>
</organism>
<dbReference type="OrthoDB" id="9803597at2"/>
<evidence type="ECO:0000256" key="9">
    <source>
        <dbReference type="ARBA" id="ARBA00023136"/>
    </source>
</evidence>
<evidence type="ECO:0000256" key="4">
    <source>
        <dbReference type="ARBA" id="ARBA00022475"/>
    </source>
</evidence>
<keyword evidence="3" id="KW-0813">Transport</keyword>
<feature type="transmembrane region" description="Helical" evidence="12">
    <location>
        <begin position="396"/>
        <end position="414"/>
    </location>
</feature>
<evidence type="ECO:0000256" key="11">
    <source>
        <dbReference type="RuleBase" id="RU362091"/>
    </source>
</evidence>
<accession>A0A1I3IIK0</accession>
<dbReference type="EMBL" id="FOQO01000004">
    <property type="protein sequence ID" value="SFI47667.1"/>
    <property type="molecule type" value="Genomic_DNA"/>
</dbReference>
<protein>
    <submittedName>
        <fullName evidence="13">Transporter, SSS family</fullName>
    </submittedName>
</protein>
<evidence type="ECO:0000256" key="5">
    <source>
        <dbReference type="ARBA" id="ARBA00022692"/>
    </source>
</evidence>
<gene>
    <name evidence="13" type="ORF">SAMN05444682_104105</name>
</gene>
<feature type="transmembrane region" description="Helical" evidence="12">
    <location>
        <begin position="267"/>
        <end position="295"/>
    </location>
</feature>
<feature type="transmembrane region" description="Helical" evidence="12">
    <location>
        <begin position="370"/>
        <end position="390"/>
    </location>
</feature>